<keyword evidence="3" id="KW-1185">Reference proteome</keyword>
<proteinExistence type="predicted"/>
<reference evidence="2 3" key="1">
    <citation type="journal article" date="2019" name="Sci. Rep.">
        <title>A high-quality genome of Eragrostis curvula grass provides insights into Poaceae evolution and supports new strategies to enhance forage quality.</title>
        <authorList>
            <person name="Carballo J."/>
            <person name="Santos B.A.C.M."/>
            <person name="Zappacosta D."/>
            <person name="Garbus I."/>
            <person name="Selva J.P."/>
            <person name="Gallo C.A."/>
            <person name="Diaz A."/>
            <person name="Albertini E."/>
            <person name="Caccamo M."/>
            <person name="Echenique V."/>
        </authorList>
    </citation>
    <scope>NUCLEOTIDE SEQUENCE [LARGE SCALE GENOMIC DNA]</scope>
    <source>
        <strain evidence="3">cv. Victoria</strain>
        <tissue evidence="2">Leaf</tissue>
    </source>
</reference>
<keyword evidence="1" id="KW-1133">Transmembrane helix</keyword>
<feature type="transmembrane region" description="Helical" evidence="1">
    <location>
        <begin position="72"/>
        <end position="92"/>
    </location>
</feature>
<dbReference type="AlphaFoldDB" id="A0A5J9V4R9"/>
<evidence type="ECO:0000313" key="2">
    <source>
        <dbReference type="EMBL" id="TVU30524.1"/>
    </source>
</evidence>
<evidence type="ECO:0000256" key="1">
    <source>
        <dbReference type="SAM" id="Phobius"/>
    </source>
</evidence>
<keyword evidence="1" id="KW-0812">Transmembrane</keyword>
<organism evidence="2 3">
    <name type="scientific">Eragrostis curvula</name>
    <name type="common">weeping love grass</name>
    <dbReference type="NCBI Taxonomy" id="38414"/>
    <lineage>
        <taxon>Eukaryota</taxon>
        <taxon>Viridiplantae</taxon>
        <taxon>Streptophyta</taxon>
        <taxon>Embryophyta</taxon>
        <taxon>Tracheophyta</taxon>
        <taxon>Spermatophyta</taxon>
        <taxon>Magnoliopsida</taxon>
        <taxon>Liliopsida</taxon>
        <taxon>Poales</taxon>
        <taxon>Poaceae</taxon>
        <taxon>PACMAD clade</taxon>
        <taxon>Chloridoideae</taxon>
        <taxon>Eragrostideae</taxon>
        <taxon>Eragrostidinae</taxon>
        <taxon>Eragrostis</taxon>
    </lineage>
</organism>
<protein>
    <submittedName>
        <fullName evidence="2">Uncharacterized protein</fullName>
    </submittedName>
</protein>
<sequence>MASRHLHGVLLQPGPFEAIGKEGSYLLQLQTASVLLIRSGDLHMWIFKWVAAGEGIAVVLQSTWHYTLKMPWVSPAMMIFLAVFYPGGAYYYQYDYCNSFVLYNAPCNLFSP</sequence>
<accession>A0A5J9V4R9</accession>
<comment type="caution">
    <text evidence="2">The sequence shown here is derived from an EMBL/GenBank/DDBJ whole genome shotgun (WGS) entry which is preliminary data.</text>
</comment>
<keyword evidence="1" id="KW-0472">Membrane</keyword>
<dbReference type="Gramene" id="TVU30524">
    <property type="protein sequence ID" value="TVU30524"/>
    <property type="gene ID" value="EJB05_22154"/>
</dbReference>
<dbReference type="Proteomes" id="UP000324897">
    <property type="component" value="Chromosome 1"/>
</dbReference>
<gene>
    <name evidence="2" type="ORF">EJB05_22154</name>
</gene>
<dbReference type="EMBL" id="RWGY01000011">
    <property type="protein sequence ID" value="TVU30524.1"/>
    <property type="molecule type" value="Genomic_DNA"/>
</dbReference>
<evidence type="ECO:0000313" key="3">
    <source>
        <dbReference type="Proteomes" id="UP000324897"/>
    </source>
</evidence>
<name>A0A5J9V4R9_9POAL</name>